<dbReference type="GeneID" id="83065505"/>
<comment type="function">
    <text evidence="4 5">Removes the 2'-phosphate from RNA via an intermediate in which the phosphate is ADP-ribosylated by NAD followed by a presumed transesterification to release the RNA and generate ADP-ribose 1''-2''-cyclic phosphate (APPR&gt;P). May function as an ADP-ribosylase.</text>
</comment>
<name>A0AAU9AWN8_LYSEN</name>
<keyword evidence="2 5" id="KW-0808">Transferase</keyword>
<dbReference type="GO" id="GO:0000215">
    <property type="term" value="F:tRNA 2'-phosphotransferase activity"/>
    <property type="evidence" value="ECO:0007669"/>
    <property type="project" value="TreeGrafter"/>
</dbReference>
<dbReference type="InterPro" id="IPR042080">
    <property type="entry name" value="RNA_2'-PTrans_N"/>
</dbReference>
<accession>A0AAU9AWN8</accession>
<organism evidence="6 7">
    <name type="scientific">Lysobacter enzymogenes</name>
    <dbReference type="NCBI Taxonomy" id="69"/>
    <lineage>
        <taxon>Bacteria</taxon>
        <taxon>Pseudomonadati</taxon>
        <taxon>Pseudomonadota</taxon>
        <taxon>Gammaproteobacteria</taxon>
        <taxon>Lysobacterales</taxon>
        <taxon>Lysobacteraceae</taxon>
        <taxon>Lysobacter</taxon>
    </lineage>
</organism>
<dbReference type="PANTHER" id="PTHR12684">
    <property type="entry name" value="PUTATIVE PHOSPHOTRANSFERASE"/>
    <property type="match status" value="1"/>
</dbReference>
<proteinExistence type="inferred from homology"/>
<dbReference type="Proteomes" id="UP000218824">
    <property type="component" value="Chromosome"/>
</dbReference>
<keyword evidence="3 5" id="KW-0520">NAD</keyword>
<comment type="similarity">
    <text evidence="1 5">Belongs to the KptA/TPT1 family.</text>
</comment>
<dbReference type="InterPro" id="IPR042081">
    <property type="entry name" value="RNA_2'-PTrans_C"/>
</dbReference>
<dbReference type="AlphaFoldDB" id="A0AAU9AWN8"/>
<dbReference type="PANTHER" id="PTHR12684:SF2">
    <property type="entry name" value="TRNA 2'-PHOSPHOTRANSFERASE 1"/>
    <property type="match status" value="1"/>
</dbReference>
<dbReference type="RefSeq" id="WP_096379555.1">
    <property type="nucleotide sequence ID" value="NZ_AP014940.1"/>
</dbReference>
<evidence type="ECO:0000256" key="2">
    <source>
        <dbReference type="ARBA" id="ARBA00022679"/>
    </source>
</evidence>
<dbReference type="EC" id="2.7.1.-" evidence="5"/>
<dbReference type="EMBL" id="AP014940">
    <property type="protein sequence ID" value="BAV99185.1"/>
    <property type="molecule type" value="Genomic_DNA"/>
</dbReference>
<evidence type="ECO:0000313" key="7">
    <source>
        <dbReference type="Proteomes" id="UP000218824"/>
    </source>
</evidence>
<evidence type="ECO:0000256" key="3">
    <source>
        <dbReference type="ARBA" id="ARBA00023027"/>
    </source>
</evidence>
<gene>
    <name evidence="5" type="primary">kptA</name>
    <name evidence="6" type="ORF">LEN_3698</name>
</gene>
<dbReference type="GO" id="GO:0003950">
    <property type="term" value="F:NAD+ poly-ADP-ribosyltransferase activity"/>
    <property type="evidence" value="ECO:0007669"/>
    <property type="project" value="InterPro"/>
</dbReference>
<evidence type="ECO:0000256" key="5">
    <source>
        <dbReference type="HAMAP-Rule" id="MF_00299"/>
    </source>
</evidence>
<evidence type="ECO:0000256" key="1">
    <source>
        <dbReference type="ARBA" id="ARBA00009836"/>
    </source>
</evidence>
<reference evidence="6 7" key="1">
    <citation type="journal article" date="2017" name="DNA Res.">
        <title>Complete genome sequence and expression profile of the commercial lytic enzyme producer Lysobacter enzymogenes M497-1.</title>
        <authorList>
            <person name="Takami H."/>
            <person name="Toyoda A."/>
            <person name="Uchiyama I."/>
            <person name="Itoh T."/>
            <person name="Takaki Y."/>
            <person name="Arai W."/>
            <person name="Nishi S."/>
            <person name="Kawai M."/>
            <person name="Shinya K."/>
            <person name="Ikeda H."/>
        </authorList>
    </citation>
    <scope>NUCLEOTIDE SEQUENCE [LARGE SCALE GENOMIC DNA]</scope>
    <source>
        <strain evidence="6 7">M497-1</strain>
    </source>
</reference>
<sequence length="184" mass="20509">MTDQQHKKLSKFLSLILRHDPQAIGLTLDAQGWADVDEFIAKAGAHGRLYSRTLIAAIVRDNDKQRFKLSDDGRRIRANQGHSIDIDLALQPLEPPPTLYHGTATHFAASIRKTGLDKRSRQHVHLSLDRDTALKVGSRHGAPLVLHVRAGEMHARGFAFYRADNGVWLTDAVAPEFIDWPAQG</sequence>
<dbReference type="InterPro" id="IPR002745">
    <property type="entry name" value="Ptrans_KptA/Tpt1"/>
</dbReference>
<dbReference type="GO" id="GO:0006388">
    <property type="term" value="P:tRNA splicing, via endonucleolytic cleavage and ligation"/>
    <property type="evidence" value="ECO:0007669"/>
    <property type="project" value="UniProtKB-UniRule"/>
</dbReference>
<dbReference type="Gene3D" id="3.20.170.30">
    <property type="match status" value="1"/>
</dbReference>
<dbReference type="HAMAP" id="MF_00299">
    <property type="entry name" value="KptA"/>
    <property type="match status" value="1"/>
</dbReference>
<dbReference type="KEGG" id="lem:LEN_3698"/>
<dbReference type="Pfam" id="PF01885">
    <property type="entry name" value="PTS_2-RNA"/>
    <property type="match status" value="1"/>
</dbReference>
<dbReference type="SUPFAM" id="SSF56399">
    <property type="entry name" value="ADP-ribosylation"/>
    <property type="match status" value="1"/>
</dbReference>
<dbReference type="Gene3D" id="1.10.10.970">
    <property type="entry name" value="RNA 2'-phosphotransferase, Tpt1/KptA family, N-terminal domain"/>
    <property type="match status" value="1"/>
</dbReference>
<dbReference type="InterPro" id="IPR022928">
    <property type="entry name" value="RNA_2'-PTrans_KptA"/>
</dbReference>
<protein>
    <recommendedName>
        <fullName evidence="5">Probable RNA 2'-phosphotransferase</fullName>
        <ecNumber evidence="5">2.7.1.-</ecNumber>
    </recommendedName>
</protein>
<evidence type="ECO:0000256" key="4">
    <source>
        <dbReference type="ARBA" id="ARBA00025212"/>
    </source>
</evidence>
<evidence type="ECO:0000313" key="6">
    <source>
        <dbReference type="EMBL" id="BAV99185.1"/>
    </source>
</evidence>
<dbReference type="NCBIfam" id="NF002014">
    <property type="entry name" value="PRK00819.1-4"/>
    <property type="match status" value="1"/>
</dbReference>